<gene>
    <name evidence="5" type="ORF">AJ79_08907</name>
</gene>
<dbReference type="InterPro" id="IPR029071">
    <property type="entry name" value="Ubiquitin-like_domsf"/>
</dbReference>
<dbReference type="GO" id="GO:0044695">
    <property type="term" value="C:Dsc E3 ubiquitin ligase complex"/>
    <property type="evidence" value="ECO:0007669"/>
    <property type="project" value="InterPro"/>
</dbReference>
<keyword evidence="2" id="KW-0812">Transmembrane</keyword>
<dbReference type="Proteomes" id="UP000223968">
    <property type="component" value="Unassembled WGS sequence"/>
</dbReference>
<dbReference type="Gene3D" id="3.10.20.90">
    <property type="entry name" value="Phosphatidylinositol 3-kinase Catalytic Subunit, Chain A, domain 1"/>
    <property type="match status" value="1"/>
</dbReference>
<accession>A0A2B7WPA1</accession>
<feature type="compositionally biased region" description="Basic residues" evidence="1">
    <location>
        <begin position="195"/>
        <end position="205"/>
    </location>
</feature>
<dbReference type="Pfam" id="PF10302">
    <property type="entry name" value="Dsc3_N"/>
    <property type="match status" value="1"/>
</dbReference>
<dbReference type="PANTHER" id="PTHR28049">
    <property type="entry name" value="TRANSMEMBRANE PROTEIN YOR223W"/>
    <property type="match status" value="1"/>
</dbReference>
<feature type="region of interest" description="Disordered" evidence="1">
    <location>
        <begin position="170"/>
        <end position="217"/>
    </location>
</feature>
<dbReference type="InterPro" id="IPR045226">
    <property type="entry name" value="Dsc3"/>
</dbReference>
<evidence type="ECO:0000259" key="3">
    <source>
        <dbReference type="Pfam" id="PF10302"/>
    </source>
</evidence>
<dbReference type="OrthoDB" id="333486at2759"/>
<feature type="region of interest" description="Disordered" evidence="1">
    <location>
        <begin position="285"/>
        <end position="315"/>
    </location>
</feature>
<dbReference type="Pfam" id="PF13373">
    <property type="entry name" value="Dsc3_C"/>
    <property type="match status" value="1"/>
</dbReference>
<dbReference type="PANTHER" id="PTHR28049:SF1">
    <property type="entry name" value="DSC E3 UBIQUITIN LIGASE COMPLEX SUBUNIT 3"/>
    <property type="match status" value="1"/>
</dbReference>
<dbReference type="CDD" id="cd17039">
    <property type="entry name" value="Ubl_ubiquitin_like"/>
    <property type="match status" value="1"/>
</dbReference>
<evidence type="ECO:0000259" key="4">
    <source>
        <dbReference type="Pfam" id="PF13373"/>
    </source>
</evidence>
<dbReference type="InterPro" id="IPR025390">
    <property type="entry name" value="Dsc3_C"/>
</dbReference>
<feature type="domain" description="DSC E3 ubiquitin ligase complex subunit 3 C-terminal" evidence="4">
    <location>
        <begin position="233"/>
        <end position="367"/>
    </location>
</feature>
<feature type="compositionally biased region" description="Acidic residues" evidence="1">
    <location>
        <begin position="170"/>
        <end position="180"/>
    </location>
</feature>
<dbReference type="GO" id="GO:0005783">
    <property type="term" value="C:endoplasmic reticulum"/>
    <property type="evidence" value="ECO:0007669"/>
    <property type="project" value="TreeGrafter"/>
</dbReference>
<feature type="transmembrane region" description="Helical" evidence="2">
    <location>
        <begin position="320"/>
        <end position="339"/>
    </location>
</feature>
<evidence type="ECO:0008006" key="7">
    <source>
        <dbReference type="Google" id="ProtNLM"/>
    </source>
</evidence>
<keyword evidence="2" id="KW-0472">Membrane</keyword>
<feature type="transmembrane region" description="Helical" evidence="2">
    <location>
        <begin position="351"/>
        <end position="369"/>
    </location>
</feature>
<protein>
    <recommendedName>
        <fullName evidence="7">Ubiquitin-like domain-containing protein</fullName>
    </recommendedName>
</protein>
<evidence type="ECO:0000313" key="5">
    <source>
        <dbReference type="EMBL" id="PGG98340.1"/>
    </source>
</evidence>
<name>A0A2B7WPA1_9EURO</name>
<dbReference type="STRING" id="1447875.A0A2B7WPA1"/>
<feature type="compositionally biased region" description="Gly residues" evidence="1">
    <location>
        <begin position="287"/>
        <end position="308"/>
    </location>
</feature>
<feature type="region of interest" description="Disordered" evidence="1">
    <location>
        <begin position="85"/>
        <end position="136"/>
    </location>
</feature>
<proteinExistence type="predicted"/>
<keyword evidence="6" id="KW-1185">Reference proteome</keyword>
<organism evidence="5 6">
    <name type="scientific">Helicocarpus griseus UAMH5409</name>
    <dbReference type="NCBI Taxonomy" id="1447875"/>
    <lineage>
        <taxon>Eukaryota</taxon>
        <taxon>Fungi</taxon>
        <taxon>Dikarya</taxon>
        <taxon>Ascomycota</taxon>
        <taxon>Pezizomycotina</taxon>
        <taxon>Eurotiomycetes</taxon>
        <taxon>Eurotiomycetidae</taxon>
        <taxon>Onygenales</taxon>
        <taxon>Ajellomycetaceae</taxon>
        <taxon>Helicocarpus</taxon>
    </lineage>
</organism>
<evidence type="ECO:0000256" key="2">
    <source>
        <dbReference type="SAM" id="Phobius"/>
    </source>
</evidence>
<dbReference type="EMBL" id="PDNB01000227">
    <property type="protein sequence ID" value="PGG98340.1"/>
    <property type="molecule type" value="Genomic_DNA"/>
</dbReference>
<keyword evidence="2" id="KW-1133">Transmembrane helix</keyword>
<dbReference type="AlphaFoldDB" id="A0A2B7WPA1"/>
<evidence type="ECO:0000313" key="6">
    <source>
        <dbReference type="Proteomes" id="UP000223968"/>
    </source>
</evidence>
<feature type="domain" description="DSC E3 ubiquitin ligase complex subunit 3 ubiquitin-like" evidence="3">
    <location>
        <begin position="16"/>
        <end position="151"/>
    </location>
</feature>
<reference evidence="5 6" key="1">
    <citation type="submission" date="2017-10" db="EMBL/GenBank/DDBJ databases">
        <title>Comparative genomics in systemic dimorphic fungi from Ajellomycetaceae.</title>
        <authorList>
            <person name="Munoz J.F."/>
            <person name="Mcewen J.G."/>
            <person name="Clay O.K."/>
            <person name="Cuomo C.A."/>
        </authorList>
    </citation>
    <scope>NUCLEOTIDE SEQUENCE [LARGE SCALE GENOMIC DNA]</scope>
    <source>
        <strain evidence="5 6">UAMH5409</strain>
    </source>
</reference>
<dbReference type="SUPFAM" id="SSF54236">
    <property type="entry name" value="Ubiquitin-like"/>
    <property type="match status" value="1"/>
</dbReference>
<sequence length="370" mass="38782">MAEPPNPDDPDHLDLLLTIRFSASIPDILLSVPDPTHLTAAGLKQLIRQRLPKNLFSHRLRLIYAGRALDDATSLASALNIPELAAKAKSSSEEDKEAAAGYDNGGDEGEGDNTTGADNDNHKGKGKGKAVIRDPPTPQLRTYIHCSIGDIVLSAAELEAEARMARVGFEGEEEEEEGMEADALLGPSSSSWSKRTAHARGRARASAHGAAAPGPFSSSSAAAAAAAAAPTPRGFDSLIDTGFTPGEVSMLRSQFLALHSISRTPDTMPSGTELRRLEERWLEEEGPAGGAGTGELHGSGGAGAGGNGEGDDGSGTLDDMLWGSMMGFFWPVGCGLWLLRESGVWSWRKGLAVFVGVVVNFGFGVVRVVN</sequence>
<feature type="compositionally biased region" description="Low complexity" evidence="1">
    <location>
        <begin position="206"/>
        <end position="217"/>
    </location>
</feature>
<comment type="caution">
    <text evidence="5">The sequence shown here is derived from an EMBL/GenBank/DDBJ whole genome shotgun (WGS) entry which is preliminary data.</text>
</comment>
<evidence type="ECO:0000256" key="1">
    <source>
        <dbReference type="SAM" id="MobiDB-lite"/>
    </source>
</evidence>
<dbReference type="InterPro" id="IPR019413">
    <property type="entry name" value="Dsc3_ub-like_dom"/>
</dbReference>